<sequence length="200" mass="23139">MTAIARQKLTFDQFLDKCPEEGFYELVNGEIIEVRSTRNHDDVANYLLFAFNDKIRRLNLNYIVNNTAVFRTTTADGIEQGRKPDVSVIDRDLWRSNRSAYSALEQPIQLAVEVTSTNWEDDYIDKLDEYQRLGIEEYWIVDYLAIGDRKYLGTPKEPTVFVFLLNTNGNYERSSFKGSERIISVTFPELTLTAEQILTA</sequence>
<protein>
    <recommendedName>
        <fullName evidence="1">Putative restriction endonuclease domain-containing protein</fullName>
    </recommendedName>
</protein>
<reference evidence="2 3" key="1">
    <citation type="submission" date="2017-06" db="EMBL/GenBank/DDBJ databases">
        <title>Genome sequencing of cyanobaciteial culture collection at National Institute for Environmental Studies (NIES).</title>
        <authorList>
            <person name="Hirose Y."/>
            <person name="Shimura Y."/>
            <person name="Fujisawa T."/>
            <person name="Nakamura Y."/>
            <person name="Kawachi M."/>
        </authorList>
    </citation>
    <scope>NUCLEOTIDE SEQUENCE [LARGE SCALE GENOMIC DNA]</scope>
    <source>
        <strain evidence="2 3">NIES-23</strain>
    </source>
</reference>
<dbReference type="Pfam" id="PF05685">
    <property type="entry name" value="Uma2"/>
    <property type="match status" value="1"/>
</dbReference>
<organism evidence="2 3">
    <name type="scientific">Trichormus variabilis NIES-23</name>
    <dbReference type="NCBI Taxonomy" id="1973479"/>
    <lineage>
        <taxon>Bacteria</taxon>
        <taxon>Bacillati</taxon>
        <taxon>Cyanobacteriota</taxon>
        <taxon>Cyanophyceae</taxon>
        <taxon>Nostocales</taxon>
        <taxon>Nostocaceae</taxon>
        <taxon>Trichormus</taxon>
    </lineage>
</organism>
<dbReference type="InterPro" id="IPR008538">
    <property type="entry name" value="Uma2"/>
</dbReference>
<gene>
    <name evidence="2" type="ORF">NIES23_09450</name>
</gene>
<dbReference type="InterPro" id="IPR012296">
    <property type="entry name" value="Nuclease_put_TT1808"/>
</dbReference>
<dbReference type="AlphaFoldDB" id="A0A1Z4KGR5"/>
<dbReference type="Gene3D" id="3.90.1570.10">
    <property type="entry name" value="tt1808, chain A"/>
    <property type="match status" value="1"/>
</dbReference>
<accession>A0A1Z4KGR5</accession>
<feature type="domain" description="Putative restriction endonuclease" evidence="1">
    <location>
        <begin position="11"/>
        <end position="194"/>
    </location>
</feature>
<evidence type="ECO:0000259" key="1">
    <source>
        <dbReference type="Pfam" id="PF05685"/>
    </source>
</evidence>
<dbReference type="EMBL" id="AP018216">
    <property type="protein sequence ID" value="BAY68161.1"/>
    <property type="molecule type" value="Genomic_DNA"/>
</dbReference>
<proteinExistence type="predicted"/>
<dbReference type="PANTHER" id="PTHR34107:SF2">
    <property type="entry name" value="SLL0888 PROTEIN"/>
    <property type="match status" value="1"/>
</dbReference>
<dbReference type="Proteomes" id="UP000217507">
    <property type="component" value="Chromosome"/>
</dbReference>
<dbReference type="InterPro" id="IPR011335">
    <property type="entry name" value="Restrct_endonuc-II-like"/>
</dbReference>
<name>A0A1Z4KGR5_ANAVA</name>
<evidence type="ECO:0000313" key="2">
    <source>
        <dbReference type="EMBL" id="BAY68161.1"/>
    </source>
</evidence>
<dbReference type="SUPFAM" id="SSF52980">
    <property type="entry name" value="Restriction endonuclease-like"/>
    <property type="match status" value="1"/>
</dbReference>
<dbReference type="PANTHER" id="PTHR34107">
    <property type="entry name" value="SLL0198 PROTEIN-RELATED"/>
    <property type="match status" value="1"/>
</dbReference>
<dbReference type="CDD" id="cd06260">
    <property type="entry name" value="DUF820-like"/>
    <property type="match status" value="1"/>
</dbReference>
<evidence type="ECO:0000313" key="3">
    <source>
        <dbReference type="Proteomes" id="UP000217507"/>
    </source>
</evidence>